<dbReference type="PIRSF" id="PIRSF004553">
    <property type="entry name" value="CHP00095"/>
    <property type="match status" value="1"/>
</dbReference>
<keyword evidence="1 3" id="KW-0489">Methyltransferase</keyword>
<dbReference type="GO" id="GO:0003676">
    <property type="term" value="F:nucleic acid binding"/>
    <property type="evidence" value="ECO:0007669"/>
    <property type="project" value="InterPro"/>
</dbReference>
<dbReference type="NCBIfam" id="TIGR00095">
    <property type="entry name" value="16S rRNA (guanine(966)-N(2))-methyltransferase RsmD"/>
    <property type="match status" value="1"/>
</dbReference>
<dbReference type="InterPro" id="IPR002052">
    <property type="entry name" value="DNA_methylase_N6_adenine_CS"/>
</dbReference>
<dbReference type="InterPro" id="IPR029063">
    <property type="entry name" value="SAM-dependent_MTases_sf"/>
</dbReference>
<name>A0A7C4AJD8_9BACT</name>
<evidence type="ECO:0000256" key="2">
    <source>
        <dbReference type="ARBA" id="ARBA00022679"/>
    </source>
</evidence>
<dbReference type="Pfam" id="PF03602">
    <property type="entry name" value="Cons_hypoth95"/>
    <property type="match status" value="1"/>
</dbReference>
<comment type="caution">
    <text evidence="3">The sequence shown here is derived from an EMBL/GenBank/DDBJ whole genome shotgun (WGS) entry which is preliminary data.</text>
</comment>
<dbReference type="PANTHER" id="PTHR43542:SF1">
    <property type="entry name" value="METHYLTRANSFERASE"/>
    <property type="match status" value="1"/>
</dbReference>
<organism evidence="3">
    <name type="scientific">Thermodesulfovibrio aggregans</name>
    <dbReference type="NCBI Taxonomy" id="86166"/>
    <lineage>
        <taxon>Bacteria</taxon>
        <taxon>Pseudomonadati</taxon>
        <taxon>Nitrospirota</taxon>
        <taxon>Thermodesulfovibrionia</taxon>
        <taxon>Thermodesulfovibrionales</taxon>
        <taxon>Thermodesulfovibrionaceae</taxon>
        <taxon>Thermodesulfovibrio</taxon>
    </lineage>
</organism>
<accession>A0A7C4AJD8</accession>
<dbReference type="Gene3D" id="3.40.50.150">
    <property type="entry name" value="Vaccinia Virus protein VP39"/>
    <property type="match status" value="1"/>
</dbReference>
<keyword evidence="2 3" id="KW-0808">Transferase</keyword>
<dbReference type="SUPFAM" id="SSF53335">
    <property type="entry name" value="S-adenosyl-L-methionine-dependent methyltransferases"/>
    <property type="match status" value="1"/>
</dbReference>
<sequence length="170" mass="19854">MKTSDVKRQTVRPTPAVVRKAIFDILKDIEGKTFVDLYAGKGFVGTEALKRDAQEVIFVEKDPVLCIFIKNFLQKKKLSKRAKVYNMDAVSFLQDTSKKYDIIFADPPYESGELERIFRVFEKKENLKENGILILQHSKKESLKEKLKDLKIDKCYRYGDTLLTVYRRHI</sequence>
<evidence type="ECO:0000256" key="1">
    <source>
        <dbReference type="ARBA" id="ARBA00022603"/>
    </source>
</evidence>
<dbReference type="EC" id="2.1.1.171" evidence="3"/>
<dbReference type="CDD" id="cd02440">
    <property type="entry name" value="AdoMet_MTases"/>
    <property type="match status" value="1"/>
</dbReference>
<gene>
    <name evidence="3" type="primary">rsmD</name>
    <name evidence="3" type="ORF">ENV75_03570</name>
</gene>
<dbReference type="PROSITE" id="PS00092">
    <property type="entry name" value="N6_MTASE"/>
    <property type="match status" value="1"/>
</dbReference>
<dbReference type="AlphaFoldDB" id="A0A7C4AJD8"/>
<evidence type="ECO:0000313" key="3">
    <source>
        <dbReference type="EMBL" id="HGG99517.1"/>
    </source>
</evidence>
<reference evidence="3" key="1">
    <citation type="journal article" date="2020" name="mSystems">
        <title>Genome- and Community-Level Interaction Insights into Carbon Utilization and Element Cycling Functions of Hydrothermarchaeota in Hydrothermal Sediment.</title>
        <authorList>
            <person name="Zhou Z."/>
            <person name="Liu Y."/>
            <person name="Xu W."/>
            <person name="Pan J."/>
            <person name="Luo Z.H."/>
            <person name="Li M."/>
        </authorList>
    </citation>
    <scope>NUCLEOTIDE SEQUENCE [LARGE SCALE GENOMIC DNA]</scope>
    <source>
        <strain evidence="3">SpSt-788</strain>
    </source>
</reference>
<dbReference type="InterPro" id="IPR004398">
    <property type="entry name" value="RNA_MeTrfase_RsmD"/>
</dbReference>
<protein>
    <submittedName>
        <fullName evidence="3">16S rRNA (Guanine(966)-N(2))-methyltransferase RsmD</fullName>
        <ecNumber evidence="3">2.1.1.171</ecNumber>
    </submittedName>
</protein>
<dbReference type="EMBL" id="DTHO01000036">
    <property type="protein sequence ID" value="HGG99517.1"/>
    <property type="molecule type" value="Genomic_DNA"/>
</dbReference>
<dbReference type="PANTHER" id="PTHR43542">
    <property type="entry name" value="METHYLTRANSFERASE"/>
    <property type="match status" value="1"/>
</dbReference>
<proteinExistence type="predicted"/>
<dbReference type="GO" id="GO:0052913">
    <property type="term" value="F:16S rRNA (guanine(966)-N(2))-methyltransferase activity"/>
    <property type="evidence" value="ECO:0007669"/>
    <property type="project" value="UniProtKB-EC"/>
</dbReference>